<protein>
    <submittedName>
        <fullName evidence="1">23090_t:CDS:1</fullName>
    </submittedName>
</protein>
<proteinExistence type="predicted"/>
<keyword evidence="2" id="KW-1185">Reference proteome</keyword>
<accession>A0ABM8VVL8</accession>
<dbReference type="InterPro" id="IPR011009">
    <property type="entry name" value="Kinase-like_dom_sf"/>
</dbReference>
<gene>
    <name evidence="1" type="ORF">GMARGA_LOCUS123</name>
</gene>
<comment type="caution">
    <text evidence="1">The sequence shown here is derived from an EMBL/GenBank/DDBJ whole genome shotgun (WGS) entry which is preliminary data.</text>
</comment>
<dbReference type="Gene3D" id="1.10.510.10">
    <property type="entry name" value="Transferase(Phosphotransferase) domain 1"/>
    <property type="match status" value="1"/>
</dbReference>
<organism evidence="1 2">
    <name type="scientific">Gigaspora margarita</name>
    <dbReference type="NCBI Taxonomy" id="4874"/>
    <lineage>
        <taxon>Eukaryota</taxon>
        <taxon>Fungi</taxon>
        <taxon>Fungi incertae sedis</taxon>
        <taxon>Mucoromycota</taxon>
        <taxon>Glomeromycotina</taxon>
        <taxon>Glomeromycetes</taxon>
        <taxon>Diversisporales</taxon>
        <taxon>Gigasporaceae</taxon>
        <taxon>Gigaspora</taxon>
    </lineage>
</organism>
<evidence type="ECO:0000313" key="1">
    <source>
        <dbReference type="EMBL" id="CAG8457294.1"/>
    </source>
</evidence>
<dbReference type="SUPFAM" id="SSF56112">
    <property type="entry name" value="Protein kinase-like (PK-like)"/>
    <property type="match status" value="1"/>
</dbReference>
<name>A0ABM8VVL8_GIGMA</name>
<evidence type="ECO:0000313" key="2">
    <source>
        <dbReference type="Proteomes" id="UP000789901"/>
    </source>
</evidence>
<sequence>MQFDIDNAFITDLGLSNGKQDKQKLKSTDIYDFGIIMTEILNNDDLSQNDYLVDLINHCKDSDQNNRPLVTTIVAEIMHWLELFLIIDLDEDSNEYVSKVFEWINDNNIEKLYPTGPTEENCLGIDFLRFI</sequence>
<dbReference type="EMBL" id="CAJVQB010000007">
    <property type="protein sequence ID" value="CAG8457294.1"/>
    <property type="molecule type" value="Genomic_DNA"/>
</dbReference>
<reference evidence="1 2" key="1">
    <citation type="submission" date="2021-06" db="EMBL/GenBank/DDBJ databases">
        <authorList>
            <person name="Kallberg Y."/>
            <person name="Tangrot J."/>
            <person name="Rosling A."/>
        </authorList>
    </citation>
    <scope>NUCLEOTIDE SEQUENCE [LARGE SCALE GENOMIC DNA]</scope>
    <source>
        <strain evidence="1 2">120-4 pot B 10/14</strain>
    </source>
</reference>
<dbReference type="Proteomes" id="UP000789901">
    <property type="component" value="Unassembled WGS sequence"/>
</dbReference>